<protein>
    <submittedName>
        <fullName evidence="1">Phage terminase, small subunit, putative, P27 family</fullName>
    </submittedName>
</protein>
<dbReference type="NCBIfam" id="TIGR01558">
    <property type="entry name" value="sm_term_P27"/>
    <property type="match status" value="1"/>
</dbReference>
<gene>
    <name evidence="1" type="ORF">SAMN05660772_02714</name>
</gene>
<sequence length="121" mass="13841">MTRRRTPKVPDYLDEIATQQWKARIKQLLERGDIQDADLVHLEMYCLNYSLYRRAVQDLAQRGFSITNSQGTEARNPALTAKADAEKIMIKMSSLLGFDPVSRRKTPVETEDIDELDQLGA</sequence>
<accession>A0A1W1V1Z0</accession>
<keyword evidence="2" id="KW-1185">Reference proteome</keyword>
<dbReference type="RefSeq" id="WP_084257497.1">
    <property type="nucleotide sequence ID" value="NZ_FWWV01000032.1"/>
</dbReference>
<organism evidence="1 2">
    <name type="scientific">Pasteurella testudinis DSM 23072</name>
    <dbReference type="NCBI Taxonomy" id="1122938"/>
    <lineage>
        <taxon>Bacteria</taxon>
        <taxon>Pseudomonadati</taxon>
        <taxon>Pseudomonadota</taxon>
        <taxon>Gammaproteobacteria</taxon>
        <taxon>Pasteurellales</taxon>
        <taxon>Pasteurellaceae</taxon>
        <taxon>Pasteurella</taxon>
    </lineage>
</organism>
<evidence type="ECO:0000313" key="2">
    <source>
        <dbReference type="Proteomes" id="UP000192408"/>
    </source>
</evidence>
<dbReference type="InterPro" id="IPR006448">
    <property type="entry name" value="Phage_term_ssu_P27"/>
</dbReference>
<dbReference type="AlphaFoldDB" id="A0A1W1V1Z0"/>
<dbReference type="Proteomes" id="UP000192408">
    <property type="component" value="Unassembled WGS sequence"/>
</dbReference>
<evidence type="ECO:0000313" key="1">
    <source>
        <dbReference type="EMBL" id="SMB87310.1"/>
    </source>
</evidence>
<dbReference type="EMBL" id="FWWV01000032">
    <property type="protein sequence ID" value="SMB87310.1"/>
    <property type="molecule type" value="Genomic_DNA"/>
</dbReference>
<reference evidence="2" key="1">
    <citation type="submission" date="2017-04" db="EMBL/GenBank/DDBJ databases">
        <authorList>
            <person name="Varghese N."/>
            <person name="Submissions S."/>
        </authorList>
    </citation>
    <scope>NUCLEOTIDE SEQUENCE [LARGE SCALE GENOMIC DNA]</scope>
    <source>
        <strain evidence="2">DSM 23072</strain>
    </source>
</reference>
<dbReference type="Pfam" id="PF05119">
    <property type="entry name" value="Terminase_4"/>
    <property type="match status" value="1"/>
</dbReference>
<name>A0A1W1V1Z0_9PAST</name>
<proteinExistence type="predicted"/>
<dbReference type="STRING" id="1122938.SAMN05660772_02714"/>